<dbReference type="InterPro" id="IPR014160">
    <property type="entry name" value="Nickel_NikR_proteobac"/>
</dbReference>
<dbReference type="GO" id="GO:0016151">
    <property type="term" value="F:nickel cation binding"/>
    <property type="evidence" value="ECO:0007669"/>
    <property type="project" value="UniProtKB-UniRule"/>
</dbReference>
<accession>A0A348G378</accession>
<dbReference type="NCBIfam" id="NF003381">
    <property type="entry name" value="PRK04460.1"/>
    <property type="match status" value="1"/>
</dbReference>
<dbReference type="CDD" id="cd22231">
    <property type="entry name" value="RHH_NikR_HicB-like"/>
    <property type="match status" value="1"/>
</dbReference>
<feature type="binding site" evidence="8">
    <location>
        <position position="95"/>
    </location>
    <ligand>
        <name>Ni(2+)</name>
        <dbReference type="ChEBI" id="CHEBI:49786"/>
    </ligand>
</feature>
<dbReference type="Proteomes" id="UP000266934">
    <property type="component" value="Chromosome"/>
</dbReference>
<keyword evidence="6 8" id="KW-0804">Transcription</keyword>
<dbReference type="InterPro" id="IPR014864">
    <property type="entry name" value="TF_NikR_Ni-bd_C"/>
</dbReference>
<evidence type="ECO:0000313" key="11">
    <source>
        <dbReference type="EMBL" id="BBF94011.1"/>
    </source>
</evidence>
<feature type="binding site" evidence="8">
    <location>
        <position position="89"/>
    </location>
    <ligand>
        <name>Ni(2+)</name>
        <dbReference type="ChEBI" id="CHEBI:49786"/>
    </ligand>
</feature>
<feature type="domain" description="Transcription factor NikR nickel binding C-terminal" evidence="10">
    <location>
        <begin position="53"/>
        <end position="129"/>
    </location>
</feature>
<evidence type="ECO:0000256" key="2">
    <source>
        <dbReference type="ARBA" id="ARBA00022596"/>
    </source>
</evidence>
<dbReference type="OrthoDB" id="9806294at2"/>
<keyword evidence="5 8" id="KW-0238">DNA-binding</keyword>
<dbReference type="Gene3D" id="1.10.1220.10">
    <property type="entry name" value="Met repressor-like"/>
    <property type="match status" value="1"/>
</dbReference>
<name>A0A348G378_9HYPH</name>
<dbReference type="RefSeq" id="WP_126401166.1">
    <property type="nucleotide sequence ID" value="NZ_AP018907.1"/>
</dbReference>
<dbReference type="NCBIfam" id="TIGR02793">
    <property type="entry name" value="nikR"/>
    <property type="match status" value="1"/>
</dbReference>
<dbReference type="Pfam" id="PF08753">
    <property type="entry name" value="NikR_C"/>
    <property type="match status" value="1"/>
</dbReference>
<evidence type="ECO:0000313" key="12">
    <source>
        <dbReference type="Proteomes" id="UP000266934"/>
    </source>
</evidence>
<feature type="binding site" evidence="8">
    <location>
        <position position="87"/>
    </location>
    <ligand>
        <name>Ni(2+)</name>
        <dbReference type="ChEBI" id="CHEBI:49786"/>
    </ligand>
</feature>
<organism evidence="11 12">
    <name type="scientific">Blastochloris tepida</name>
    <dbReference type="NCBI Taxonomy" id="2233851"/>
    <lineage>
        <taxon>Bacteria</taxon>
        <taxon>Pseudomonadati</taxon>
        <taxon>Pseudomonadota</taxon>
        <taxon>Alphaproteobacteria</taxon>
        <taxon>Hyphomicrobiales</taxon>
        <taxon>Blastochloridaceae</taxon>
        <taxon>Blastochloris</taxon>
    </lineage>
</organism>
<dbReference type="InterPro" id="IPR050192">
    <property type="entry name" value="CopG/NikR_regulator"/>
</dbReference>
<evidence type="ECO:0000259" key="9">
    <source>
        <dbReference type="Pfam" id="PF01402"/>
    </source>
</evidence>
<dbReference type="GO" id="GO:0010045">
    <property type="term" value="P:response to nickel cation"/>
    <property type="evidence" value="ECO:0007669"/>
    <property type="project" value="InterPro"/>
</dbReference>
<dbReference type="Gene3D" id="3.30.70.1150">
    <property type="entry name" value="ACT-like. Chain A, domain 2"/>
    <property type="match status" value="1"/>
</dbReference>
<evidence type="ECO:0000259" key="10">
    <source>
        <dbReference type="Pfam" id="PF08753"/>
    </source>
</evidence>
<dbReference type="InterPro" id="IPR013321">
    <property type="entry name" value="Arc_rbn_hlx_hlx"/>
</dbReference>
<evidence type="ECO:0000256" key="7">
    <source>
        <dbReference type="ARBA" id="ARBA00024723"/>
    </source>
</evidence>
<comment type="function">
    <text evidence="7">Transcriptional repressor of the nikABCDE operon. Is active in the presence of excessive concentrations of intracellular nickel.</text>
</comment>
<dbReference type="HAMAP" id="MF_00476">
    <property type="entry name" value="NikR"/>
    <property type="match status" value="1"/>
</dbReference>
<dbReference type="AlphaFoldDB" id="A0A348G378"/>
<protein>
    <recommendedName>
        <fullName evidence="8">Putative nickel-responsive regulator</fullName>
    </recommendedName>
</protein>
<dbReference type="PANTHER" id="PTHR34719">
    <property type="entry name" value="NICKEL-RESPONSIVE REGULATOR"/>
    <property type="match status" value="1"/>
</dbReference>
<keyword evidence="2 8" id="KW-0533">Nickel</keyword>
<evidence type="ECO:0000256" key="3">
    <source>
        <dbReference type="ARBA" id="ARBA00022723"/>
    </source>
</evidence>
<dbReference type="GO" id="GO:0003677">
    <property type="term" value="F:DNA binding"/>
    <property type="evidence" value="ECO:0007669"/>
    <property type="project" value="UniProtKB-KW"/>
</dbReference>
<dbReference type="InterPro" id="IPR002145">
    <property type="entry name" value="CopG"/>
</dbReference>
<dbReference type="SUPFAM" id="SSF47598">
    <property type="entry name" value="Ribbon-helix-helix"/>
    <property type="match status" value="1"/>
</dbReference>
<evidence type="ECO:0000256" key="1">
    <source>
        <dbReference type="ARBA" id="ARBA00008478"/>
    </source>
</evidence>
<dbReference type="PANTHER" id="PTHR34719:SF2">
    <property type="entry name" value="NICKEL-RESPONSIVE REGULATOR"/>
    <property type="match status" value="1"/>
</dbReference>
<keyword evidence="3 8" id="KW-0479">Metal-binding</keyword>
<evidence type="ECO:0000256" key="4">
    <source>
        <dbReference type="ARBA" id="ARBA00023015"/>
    </source>
</evidence>
<comment type="similarity">
    <text evidence="1 8">Belongs to the transcriptional regulatory CopG/NikR family.</text>
</comment>
<gene>
    <name evidence="11" type="primary">nikR</name>
    <name evidence="11" type="ORF">BLTE_26960</name>
</gene>
<dbReference type="GO" id="GO:0003700">
    <property type="term" value="F:DNA-binding transcription factor activity"/>
    <property type="evidence" value="ECO:0007669"/>
    <property type="project" value="UniProtKB-UniRule"/>
</dbReference>
<dbReference type="InterPro" id="IPR022988">
    <property type="entry name" value="Ni_resp_reg_NikR"/>
</dbReference>
<sequence length="146" mass="16073">MQRITITIDDDLLETIDALAAHKGYATRSEAMRDLIRSAAASETATQGDAPCIGVLDYVYDHETRTLAQRLAATFHAHHDLSVSSMHLHLDRGRCLEIAVLAGPLSEIRALADAVTAQRGVRHGHLHVVPEATISRHHHHPPHEHD</sequence>
<feature type="binding site" evidence="8">
    <location>
        <position position="76"/>
    </location>
    <ligand>
        <name>Ni(2+)</name>
        <dbReference type="ChEBI" id="CHEBI:49786"/>
    </ligand>
</feature>
<evidence type="ECO:0000256" key="8">
    <source>
        <dbReference type="HAMAP-Rule" id="MF_00476"/>
    </source>
</evidence>
<dbReference type="InterPro" id="IPR045865">
    <property type="entry name" value="ACT-like_dom_sf"/>
</dbReference>
<comment type="cofactor">
    <cofactor evidence="8">
        <name>Ni(2+)</name>
        <dbReference type="ChEBI" id="CHEBI:49786"/>
    </cofactor>
    <text evidence="8">Binds 1 nickel ion per subunit.</text>
</comment>
<proteinExistence type="inferred from homology"/>
<dbReference type="Pfam" id="PF01402">
    <property type="entry name" value="RHH_1"/>
    <property type="match status" value="1"/>
</dbReference>
<dbReference type="EMBL" id="AP018907">
    <property type="protein sequence ID" value="BBF94011.1"/>
    <property type="molecule type" value="Genomic_DNA"/>
</dbReference>
<feature type="domain" description="Ribbon-helix-helix protein CopG" evidence="9">
    <location>
        <begin position="3"/>
        <end position="40"/>
    </location>
</feature>
<reference evidence="11 12" key="1">
    <citation type="submission" date="2018-08" db="EMBL/GenBank/DDBJ databases">
        <title>Complete genome sequencing of Blastochloris tepida GI.</title>
        <authorList>
            <person name="Tsukatani Y."/>
            <person name="Mori H."/>
        </authorList>
    </citation>
    <scope>NUCLEOTIDE SEQUENCE [LARGE SCALE GENOMIC DNA]</scope>
    <source>
        <strain evidence="11 12">GI</strain>
    </source>
</reference>
<dbReference type="InterPro" id="IPR010985">
    <property type="entry name" value="Ribbon_hlx_hlx"/>
</dbReference>
<dbReference type="NCBIfam" id="NF002815">
    <property type="entry name" value="PRK02967.1"/>
    <property type="match status" value="1"/>
</dbReference>
<evidence type="ECO:0000256" key="5">
    <source>
        <dbReference type="ARBA" id="ARBA00023125"/>
    </source>
</evidence>
<keyword evidence="12" id="KW-1185">Reference proteome</keyword>
<dbReference type="InterPro" id="IPR027271">
    <property type="entry name" value="Acetolactate_synth/TF_NikR_C"/>
</dbReference>
<dbReference type="SUPFAM" id="SSF55021">
    <property type="entry name" value="ACT-like"/>
    <property type="match status" value="1"/>
</dbReference>
<dbReference type="KEGG" id="blag:BLTE_26960"/>
<evidence type="ECO:0000256" key="6">
    <source>
        <dbReference type="ARBA" id="ARBA00023163"/>
    </source>
</evidence>
<keyword evidence="4 8" id="KW-0805">Transcription regulation</keyword>
<comment type="function">
    <text evidence="8">Transcriptional regulator.</text>
</comment>